<feature type="domain" description="Bacteriophage/plasmid primase P4 C-terminal" evidence="3">
    <location>
        <begin position="668"/>
        <end position="790"/>
    </location>
</feature>
<dbReference type="GO" id="GO:0016787">
    <property type="term" value="F:hydrolase activity"/>
    <property type="evidence" value="ECO:0007669"/>
    <property type="project" value="UniProtKB-KW"/>
</dbReference>
<reference evidence="4 5" key="1">
    <citation type="journal article" date="2019" name="Sci. Rep.">
        <title>Comparative genomics of chytrid fungi reveal insights into the obligate biotrophic and pathogenic lifestyle of Synchytrium endobioticum.</title>
        <authorList>
            <person name="van de Vossenberg B.T.L.H."/>
            <person name="Warris S."/>
            <person name="Nguyen H.D.T."/>
            <person name="van Gent-Pelzer M.P.E."/>
            <person name="Joly D.L."/>
            <person name="van de Geest H.C."/>
            <person name="Bonants P.J.M."/>
            <person name="Smith D.S."/>
            <person name="Levesque C.A."/>
            <person name="van der Lee T.A.J."/>
        </authorList>
    </citation>
    <scope>NUCLEOTIDE SEQUENCE [LARGE SCALE GENOMIC DNA]</scope>
    <source>
        <strain evidence="4 5">CBS 809.83</strain>
    </source>
</reference>
<feature type="region of interest" description="Disordered" evidence="2">
    <location>
        <begin position="567"/>
        <end position="586"/>
    </location>
</feature>
<dbReference type="EMBL" id="QEAQ01000204">
    <property type="protein sequence ID" value="TPX53714.1"/>
    <property type="molecule type" value="Genomic_DNA"/>
</dbReference>
<evidence type="ECO:0000313" key="5">
    <source>
        <dbReference type="Proteomes" id="UP000318582"/>
    </source>
</evidence>
<organism evidence="4 5">
    <name type="scientific">Powellomyces hirtus</name>
    <dbReference type="NCBI Taxonomy" id="109895"/>
    <lineage>
        <taxon>Eukaryota</taxon>
        <taxon>Fungi</taxon>
        <taxon>Fungi incertae sedis</taxon>
        <taxon>Chytridiomycota</taxon>
        <taxon>Chytridiomycota incertae sedis</taxon>
        <taxon>Chytridiomycetes</taxon>
        <taxon>Spizellomycetales</taxon>
        <taxon>Powellomycetaceae</taxon>
        <taxon>Powellomyces</taxon>
    </lineage>
</organism>
<comment type="caution">
    <text evidence="4">The sequence shown here is derived from an EMBL/GenBank/DDBJ whole genome shotgun (WGS) entry which is preliminary data.</text>
</comment>
<name>A0A507DPW7_9FUNG</name>
<dbReference type="Proteomes" id="UP000318582">
    <property type="component" value="Unassembled WGS sequence"/>
</dbReference>
<feature type="compositionally biased region" description="Basic and acidic residues" evidence="2">
    <location>
        <begin position="92"/>
        <end position="101"/>
    </location>
</feature>
<evidence type="ECO:0000259" key="3">
    <source>
        <dbReference type="Pfam" id="PF08706"/>
    </source>
</evidence>
<proteinExistence type="predicted"/>
<sequence>MSGTKNTPFKTDYGKRIECRYFSNNELYKWIDKDHQNKRIAVWERDLDGVETYTKYDAAGVQTVTKTDKDGNETVSIIQPKAGVGSAVLTTDKPEAKENKDQPLTANQPVKRKRAAPDSNAKALPMATQKENQPDVPKGKQINEKGKKALAAPKAIVQQVPQKGNKPKGKQINEKGKKASAAPKATVQQIPQKQNEPNVSTVLEPAAAGDANDHEDDDEGDDSSQYHMALDVLPADEAADANQQSEKPTIVTVCVPNNVNCDPEDEEERYYWEFPVDNVKMPTAMEKVEWANEAKVDMLINCTYTDSNLKKKLKLFRKCNVAVNQYRIEYTYSKYSTNESGRLFARNGVGLQAFPRDVRAFIAKEFYVDVDFVNSMPTQLSQVFHQENIKCDKLDEYVENRPKVLKEQRLTKKGAIALMLNSGSVPTNEFFAGIHSAIYKRLVPLWQSDNPYYKSLWDHIRTIRHNDIKGNKEGSFVSLVMQTFENRALLPMISELHKMGYELDVPIFDGGLVRKDPLRIVDSTVLEKCSAAIKAETNFDMKIVEKPMTVSAEFYKKHRLSELLAAKEDVESSDEDDTDGEEEEVPLTPEEAAIARASNSMTHVDFAKLTNVICNGVFVFDAKQFWMFDKKWHPTVNQRVRSYIDQNIAPIFTSKFDEIVENLDRIEKKMTNAQKTKKCEAISDMYEVWKEKKGGMEKFIRMLGTNSQINALVECFQTEVLDEKFLEKLDTDPFKIGANNCYIDIRTGKTHPYTKDVLITKSVGYDYFLDDSEKDLKLKAEWLEFVEQLFPIEEERHIVHIYMGYCLRGDHPEKIFAMFMDKSGGYCGKSKFAEAFMKALGTYAIKGVNTHIYANTGFSNQNGHNSAQFATEGRRLAIFEELDEKKDLDNKKAKDVHGGNASGNGRRPHSKVDEHIDFITKWILIFNDLCQPKFDTGDIALVTRILVICFRAKFFPTMEEFNASNHPYKHLMDPHVGEKFPAWAPYIMEWALEGYQHYMKEGFRNIPASCKEWKKDVSAAVDNLVDFIDEHLVETGDEDDVVELKAIKERMSPSMKNRFKSKDHLIDRLSDCLGRHYIDTGKGDTRKTDFWRRWQLVERSSRFF</sequence>
<protein>
    <recommendedName>
        <fullName evidence="3">Bacteriophage/plasmid primase P4 C-terminal domain-containing protein</fullName>
    </recommendedName>
</protein>
<keyword evidence="5" id="KW-1185">Reference proteome</keyword>
<feature type="region of interest" description="Disordered" evidence="2">
    <location>
        <begin position="890"/>
        <end position="909"/>
    </location>
</feature>
<keyword evidence="1" id="KW-0378">Hydrolase</keyword>
<feature type="region of interest" description="Disordered" evidence="2">
    <location>
        <begin position="91"/>
        <end position="198"/>
    </location>
</feature>
<dbReference type="Gene3D" id="3.40.50.300">
    <property type="entry name" value="P-loop containing nucleotide triphosphate hydrolases"/>
    <property type="match status" value="1"/>
</dbReference>
<dbReference type="Pfam" id="PF08706">
    <property type="entry name" value="D5_N"/>
    <property type="match status" value="1"/>
</dbReference>
<feature type="compositionally biased region" description="Polar residues" evidence="2">
    <location>
        <begin position="186"/>
        <end position="198"/>
    </location>
</feature>
<dbReference type="PANTHER" id="PTHR35372:SF2">
    <property type="entry name" value="SF3 HELICASE DOMAIN-CONTAINING PROTEIN"/>
    <property type="match status" value="1"/>
</dbReference>
<dbReference type="InterPro" id="IPR027417">
    <property type="entry name" value="P-loop_NTPase"/>
</dbReference>
<gene>
    <name evidence="4" type="ORF">PhCBS80983_g06217</name>
</gene>
<dbReference type="InterPro" id="IPR014818">
    <property type="entry name" value="Phage/plasmid_primase_P4_C"/>
</dbReference>
<accession>A0A507DPW7</accession>
<evidence type="ECO:0000256" key="1">
    <source>
        <dbReference type="ARBA" id="ARBA00022801"/>
    </source>
</evidence>
<feature type="compositionally biased region" description="Basic and acidic residues" evidence="2">
    <location>
        <begin position="137"/>
        <end position="147"/>
    </location>
</feature>
<dbReference type="InterPro" id="IPR051620">
    <property type="entry name" value="ORF904-like_C"/>
</dbReference>
<evidence type="ECO:0000313" key="4">
    <source>
        <dbReference type="EMBL" id="TPX53714.1"/>
    </source>
</evidence>
<evidence type="ECO:0000256" key="2">
    <source>
        <dbReference type="SAM" id="MobiDB-lite"/>
    </source>
</evidence>
<feature type="compositionally biased region" description="Acidic residues" evidence="2">
    <location>
        <begin position="571"/>
        <end position="585"/>
    </location>
</feature>
<dbReference type="PANTHER" id="PTHR35372">
    <property type="entry name" value="ATP BINDING PROTEIN-RELATED"/>
    <property type="match status" value="1"/>
</dbReference>
<dbReference type="AlphaFoldDB" id="A0A507DPW7"/>